<sequence length="276" mass="28784">MHRSLLLSASLLPLLSATWTIPSYQPVPYSSCRCQRYNQCGVTGYSTETGYSLPVRGEGGGCDRGTFSPIPRIAKPRKFEFIWNDEEVAAGSRVRIAPGGRMRPEGRVTPIIERRKLKNPKDDDPAAFTAALLELDSEIEKERTKSTKSSYDEDLWADRETPSKGEVLSTVSQSKGEEDLWKDGDTQSTNWSNSLPSLAASPPSAAVPSSLTPRLGGGYGGNTRYGGGYGGGLGGGGLGGGLGGGGGGSLFGVSSGFGVGTPVGNIGGGWGFGVGK</sequence>
<proteinExistence type="predicted"/>
<feature type="signal peptide" evidence="2">
    <location>
        <begin position="1"/>
        <end position="17"/>
    </location>
</feature>
<keyword evidence="4" id="KW-1185">Reference proteome</keyword>
<name>A0AAV5TBY1_9BILA</name>
<gene>
    <name evidence="3" type="ORF">PENTCL1PPCAC_14863</name>
</gene>
<feature type="compositionally biased region" description="Low complexity" evidence="1">
    <location>
        <begin position="194"/>
        <end position="209"/>
    </location>
</feature>
<feature type="chain" id="PRO_5043887720" evidence="2">
    <location>
        <begin position="18"/>
        <end position="276"/>
    </location>
</feature>
<dbReference type="AlphaFoldDB" id="A0AAV5TBY1"/>
<dbReference type="Proteomes" id="UP001432027">
    <property type="component" value="Unassembled WGS sequence"/>
</dbReference>
<reference evidence="3" key="1">
    <citation type="submission" date="2023-10" db="EMBL/GenBank/DDBJ databases">
        <title>Genome assembly of Pristionchus species.</title>
        <authorList>
            <person name="Yoshida K."/>
            <person name="Sommer R.J."/>
        </authorList>
    </citation>
    <scope>NUCLEOTIDE SEQUENCE</scope>
    <source>
        <strain evidence="3">RS0144</strain>
    </source>
</reference>
<evidence type="ECO:0000313" key="3">
    <source>
        <dbReference type="EMBL" id="GMS92688.1"/>
    </source>
</evidence>
<evidence type="ECO:0000256" key="1">
    <source>
        <dbReference type="SAM" id="MobiDB-lite"/>
    </source>
</evidence>
<dbReference type="EMBL" id="BTSX01000004">
    <property type="protein sequence ID" value="GMS92688.1"/>
    <property type="molecule type" value="Genomic_DNA"/>
</dbReference>
<evidence type="ECO:0000256" key="2">
    <source>
        <dbReference type="SAM" id="SignalP"/>
    </source>
</evidence>
<feature type="region of interest" description="Disordered" evidence="1">
    <location>
        <begin position="140"/>
        <end position="209"/>
    </location>
</feature>
<organism evidence="3 4">
    <name type="scientific">Pristionchus entomophagus</name>
    <dbReference type="NCBI Taxonomy" id="358040"/>
    <lineage>
        <taxon>Eukaryota</taxon>
        <taxon>Metazoa</taxon>
        <taxon>Ecdysozoa</taxon>
        <taxon>Nematoda</taxon>
        <taxon>Chromadorea</taxon>
        <taxon>Rhabditida</taxon>
        <taxon>Rhabditina</taxon>
        <taxon>Diplogasteromorpha</taxon>
        <taxon>Diplogasteroidea</taxon>
        <taxon>Neodiplogasteridae</taxon>
        <taxon>Pristionchus</taxon>
    </lineage>
</organism>
<evidence type="ECO:0000313" key="4">
    <source>
        <dbReference type="Proteomes" id="UP001432027"/>
    </source>
</evidence>
<protein>
    <submittedName>
        <fullName evidence="3">Uncharacterized protein</fullName>
    </submittedName>
</protein>
<keyword evidence="2" id="KW-0732">Signal</keyword>
<accession>A0AAV5TBY1</accession>
<comment type="caution">
    <text evidence="3">The sequence shown here is derived from an EMBL/GenBank/DDBJ whole genome shotgun (WGS) entry which is preliminary data.</text>
</comment>
<feature type="compositionally biased region" description="Basic and acidic residues" evidence="1">
    <location>
        <begin position="175"/>
        <end position="185"/>
    </location>
</feature>